<keyword evidence="2" id="KW-0479">Metal-binding</keyword>
<comment type="caution">
    <text evidence="7">The sequence shown here is derived from an EMBL/GenBank/DDBJ whole genome shotgun (WGS) entry which is preliminary data.</text>
</comment>
<dbReference type="Pfam" id="PF08007">
    <property type="entry name" value="JmjC_2"/>
    <property type="match status" value="1"/>
</dbReference>
<dbReference type="InterPro" id="IPR046799">
    <property type="entry name" value="ROXA-like_wH"/>
</dbReference>
<evidence type="ECO:0000259" key="6">
    <source>
        <dbReference type="PROSITE" id="PS51184"/>
    </source>
</evidence>
<name>A0ABT3TG19_9GAMM</name>
<keyword evidence="5" id="KW-0408">Iron</keyword>
<accession>A0ABT3TG19</accession>
<keyword evidence="3" id="KW-0223">Dioxygenase</keyword>
<feature type="domain" description="JmjC" evidence="6">
    <location>
        <begin position="90"/>
        <end position="218"/>
    </location>
</feature>
<dbReference type="InterPro" id="IPR003347">
    <property type="entry name" value="JmjC_dom"/>
</dbReference>
<organism evidence="7 8">
    <name type="scientific">Candidatus Litorirhabdus singularis</name>
    <dbReference type="NCBI Taxonomy" id="2518993"/>
    <lineage>
        <taxon>Bacteria</taxon>
        <taxon>Pseudomonadati</taxon>
        <taxon>Pseudomonadota</taxon>
        <taxon>Gammaproteobacteria</taxon>
        <taxon>Cellvibrionales</taxon>
        <taxon>Halieaceae</taxon>
        <taxon>Candidatus Litorirhabdus</taxon>
    </lineage>
</organism>
<protein>
    <submittedName>
        <fullName evidence="7">Cupin domain-containing protein</fullName>
    </submittedName>
</protein>
<reference evidence="7" key="1">
    <citation type="submission" date="2019-02" db="EMBL/GenBank/DDBJ databases">
        <authorList>
            <person name="Li S.-H."/>
        </authorList>
    </citation>
    <scope>NUCLEOTIDE SEQUENCE</scope>
    <source>
        <strain evidence="7">IMCC14734</strain>
    </source>
</reference>
<dbReference type="Pfam" id="PF20514">
    <property type="entry name" value="WHD_ROXA"/>
    <property type="match status" value="1"/>
</dbReference>
<evidence type="ECO:0000256" key="4">
    <source>
        <dbReference type="ARBA" id="ARBA00023002"/>
    </source>
</evidence>
<dbReference type="PANTHER" id="PTHR13096:SF8">
    <property type="entry name" value="RIBOSOMAL OXYGENASE 1"/>
    <property type="match status" value="1"/>
</dbReference>
<sequence>MQLQNFNAQEFLQTYWQRQPLVIRQALPHFQVPLDADELAGLAMEPEVESRLVTTAPDWPLRHGPFAEQDFAGEGSWTLLVQAVDHYVPEVAELLRLIRFLPSWRVDDVMMSYANDGASVGPHYDNYDVFLLQGEGQREWLLGQQCDANTPLLPHTELRILKEFEQSAAYLLEPGDILYVPPGLAHWGIARGECTTFSLGLRAPQLAELMSRQVDQALEALKPELFYRDAQLAVDPLPGEITTAALEQARAQLSQLLQTGSSDARWLGELVTEPRYESEPVQPLPDQTEFVEPTLHVTAGARLAWSQTIGDLLIFANGQTIPASSASKELIISLCGAHKILPAELELLRQLPQNQRLITELLHTGCVYYE</sequence>
<dbReference type="Gene3D" id="2.60.120.650">
    <property type="entry name" value="Cupin"/>
    <property type="match status" value="1"/>
</dbReference>
<dbReference type="PROSITE" id="PS51184">
    <property type="entry name" value="JMJC"/>
    <property type="match status" value="1"/>
</dbReference>
<gene>
    <name evidence="7" type="ORF">EYC98_10175</name>
</gene>
<dbReference type="Proteomes" id="UP001143362">
    <property type="component" value="Unassembled WGS sequence"/>
</dbReference>
<dbReference type="RefSeq" id="WP_279245234.1">
    <property type="nucleotide sequence ID" value="NZ_SHNN01000002.1"/>
</dbReference>
<dbReference type="SUPFAM" id="SSF51197">
    <property type="entry name" value="Clavaminate synthase-like"/>
    <property type="match status" value="1"/>
</dbReference>
<dbReference type="SMART" id="SM00558">
    <property type="entry name" value="JmjC"/>
    <property type="match status" value="1"/>
</dbReference>
<evidence type="ECO:0000256" key="5">
    <source>
        <dbReference type="ARBA" id="ARBA00023004"/>
    </source>
</evidence>
<dbReference type="InterPro" id="IPR039994">
    <property type="entry name" value="NO66-like"/>
</dbReference>
<evidence type="ECO:0000313" key="7">
    <source>
        <dbReference type="EMBL" id="MCX2981228.1"/>
    </source>
</evidence>
<evidence type="ECO:0000313" key="8">
    <source>
        <dbReference type="Proteomes" id="UP001143362"/>
    </source>
</evidence>
<dbReference type="PANTHER" id="PTHR13096">
    <property type="entry name" value="MINA53 MYC INDUCED NUCLEAR ANTIGEN"/>
    <property type="match status" value="1"/>
</dbReference>
<dbReference type="Gene3D" id="3.40.366.30">
    <property type="entry name" value="50S ribosomal protein L16 arginine hydroxylase, Chain A, Domain 2"/>
    <property type="match status" value="1"/>
</dbReference>
<proteinExistence type="predicted"/>
<comment type="cofactor">
    <cofactor evidence="1">
        <name>Fe(2+)</name>
        <dbReference type="ChEBI" id="CHEBI:29033"/>
    </cofactor>
</comment>
<evidence type="ECO:0000256" key="3">
    <source>
        <dbReference type="ARBA" id="ARBA00022964"/>
    </source>
</evidence>
<evidence type="ECO:0000256" key="1">
    <source>
        <dbReference type="ARBA" id="ARBA00001954"/>
    </source>
</evidence>
<keyword evidence="8" id="KW-1185">Reference proteome</keyword>
<evidence type="ECO:0000256" key="2">
    <source>
        <dbReference type="ARBA" id="ARBA00022723"/>
    </source>
</evidence>
<keyword evidence="4" id="KW-0560">Oxidoreductase</keyword>
<dbReference type="EMBL" id="SHNN01000002">
    <property type="protein sequence ID" value="MCX2981228.1"/>
    <property type="molecule type" value="Genomic_DNA"/>
</dbReference>